<feature type="region of interest" description="Disordered" evidence="2">
    <location>
        <begin position="62"/>
        <end position="94"/>
    </location>
</feature>
<evidence type="ECO:0000256" key="2">
    <source>
        <dbReference type="SAM" id="MobiDB-lite"/>
    </source>
</evidence>
<feature type="domain" description="GRIP" evidence="3">
    <location>
        <begin position="625"/>
        <end position="676"/>
    </location>
</feature>
<evidence type="ECO:0000313" key="5">
    <source>
        <dbReference type="Proteomes" id="UP001295684"/>
    </source>
</evidence>
<reference evidence="4" key="1">
    <citation type="submission" date="2023-07" db="EMBL/GenBank/DDBJ databases">
        <authorList>
            <consortium name="AG Swart"/>
            <person name="Singh M."/>
            <person name="Singh A."/>
            <person name="Seah K."/>
            <person name="Emmerich C."/>
        </authorList>
    </citation>
    <scope>NUCLEOTIDE SEQUENCE</scope>
    <source>
        <strain evidence="4">DP1</strain>
    </source>
</reference>
<organism evidence="4 5">
    <name type="scientific">Euplotes crassus</name>
    <dbReference type="NCBI Taxonomy" id="5936"/>
    <lineage>
        <taxon>Eukaryota</taxon>
        <taxon>Sar</taxon>
        <taxon>Alveolata</taxon>
        <taxon>Ciliophora</taxon>
        <taxon>Intramacronucleata</taxon>
        <taxon>Spirotrichea</taxon>
        <taxon>Hypotrichia</taxon>
        <taxon>Euplotida</taxon>
        <taxon>Euplotidae</taxon>
        <taxon>Moneuplotes</taxon>
    </lineage>
</organism>
<proteinExistence type="predicted"/>
<dbReference type="PROSITE" id="PS50913">
    <property type="entry name" value="GRIP"/>
    <property type="match status" value="1"/>
</dbReference>
<feature type="coiled-coil region" evidence="1">
    <location>
        <begin position="396"/>
        <end position="471"/>
    </location>
</feature>
<evidence type="ECO:0000313" key="4">
    <source>
        <dbReference type="EMBL" id="CAI2387385.1"/>
    </source>
</evidence>
<dbReference type="AlphaFoldDB" id="A0AAD1YAT9"/>
<keyword evidence="1" id="KW-0175">Coiled coil</keyword>
<comment type="caution">
    <text evidence="4">The sequence shown here is derived from an EMBL/GenBank/DDBJ whole genome shotgun (WGS) entry which is preliminary data.</text>
</comment>
<name>A0AAD1YAT9_EUPCR</name>
<evidence type="ECO:0000259" key="3">
    <source>
        <dbReference type="PROSITE" id="PS50913"/>
    </source>
</evidence>
<accession>A0AAD1YAT9</accession>
<sequence>MAFFKKFTEKASAISSIAKEYYDEGIHYASKELEKEKSQQKLQKRGEEFKEVEDIQIKKTNSNSQVKANANLDELSSDNNDEDTSENIETLDGDTDTEALKEYEILLENARKRDETYQELIKENEYKIIELSDTNKLLTEKIMDLEGKLEQFKPHKSQAEVSKTDFKKLSDISQKLKQFKEDIDFNLFTRKDPDSFGKICMIKKAIAMAKTKAVLAQNAKLQERVANQDLEIDDLKHKLENQILKDRKVKSLEKKIAELEALKGNEAILKKENDEQKLKISRLNEELEEIRKNKDILVEHSTSTDETINKFKEFWDFILMDHEKVLNNLDKNIPSFKSLFNKLDANEKQRFKPILQIVAHSLQFLKKIVSLDESYNFIANVNETYDMVNSNDHDKAELLQKQLSIMQDECTKLREREAHSKQRIREIEKDLKQLGEIEEYKKEKDDLAEELEETKERFETIVRESKEYKQQLLLKTNQLKENEKLIEGLNFKVMKALDTESKLDDALAQNDKLRTEIDQKEHEIQMTLADYKNIQEALDEINESSQLPQVEEKPIVKNTDKDYKKKYEAVQDKLSDLLPKVEMVEKYKVQIEELCKANIDLKSRYKEMERNMTKKIEKESLEYLKSKNLVDSAMINTFLVQYLRHGDDPAIQRQMLLAMSGILNFTEKEKQIIGLVEKDENFDNIYIGAKFIDFISENEKFGLFD</sequence>
<dbReference type="InterPro" id="IPR000237">
    <property type="entry name" value="GRIP_dom"/>
</dbReference>
<dbReference type="EMBL" id="CAMPGE010029896">
    <property type="protein sequence ID" value="CAI2387385.1"/>
    <property type="molecule type" value="Genomic_DNA"/>
</dbReference>
<keyword evidence="5" id="KW-1185">Reference proteome</keyword>
<feature type="coiled-coil region" evidence="1">
    <location>
        <begin position="496"/>
        <end position="537"/>
    </location>
</feature>
<feature type="coiled-coil region" evidence="1">
    <location>
        <begin position="100"/>
        <end position="148"/>
    </location>
</feature>
<feature type="coiled-coil region" evidence="1">
    <location>
        <begin position="584"/>
        <end position="618"/>
    </location>
</feature>
<feature type="coiled-coil region" evidence="1">
    <location>
        <begin position="218"/>
        <end position="300"/>
    </location>
</feature>
<protein>
    <recommendedName>
        <fullName evidence="3">GRIP domain-containing protein</fullName>
    </recommendedName>
</protein>
<evidence type="ECO:0000256" key="1">
    <source>
        <dbReference type="SAM" id="Coils"/>
    </source>
</evidence>
<gene>
    <name evidence="4" type="ORF">ECRASSUSDP1_LOCUS29017</name>
</gene>
<dbReference type="Proteomes" id="UP001295684">
    <property type="component" value="Unassembled WGS sequence"/>
</dbReference>
<feature type="compositionally biased region" description="Acidic residues" evidence="2">
    <location>
        <begin position="75"/>
        <end position="94"/>
    </location>
</feature>